<feature type="domain" description="RRM" evidence="10">
    <location>
        <begin position="353"/>
        <end position="431"/>
    </location>
</feature>
<keyword evidence="2 8" id="KW-0507">mRNA processing</keyword>
<feature type="compositionally biased region" description="Basic and acidic residues" evidence="9">
    <location>
        <begin position="21"/>
        <end position="43"/>
    </location>
</feature>
<evidence type="ECO:0000256" key="5">
    <source>
        <dbReference type="ARBA" id="ARBA00023187"/>
    </source>
</evidence>
<keyword evidence="4 7" id="KW-0694">RNA-binding</keyword>
<evidence type="ECO:0000256" key="4">
    <source>
        <dbReference type="ARBA" id="ARBA00022884"/>
    </source>
</evidence>
<feature type="domain" description="RRM" evidence="10">
    <location>
        <begin position="462"/>
        <end position="552"/>
    </location>
</feature>
<dbReference type="GO" id="GO:0008380">
    <property type="term" value="P:RNA splicing"/>
    <property type="evidence" value="ECO:0007669"/>
    <property type="project" value="UniProtKB-KW"/>
</dbReference>
<keyword evidence="12" id="KW-1185">Reference proteome</keyword>
<dbReference type="GO" id="GO:0003723">
    <property type="term" value="F:RNA binding"/>
    <property type="evidence" value="ECO:0007669"/>
    <property type="project" value="UniProtKB-UniRule"/>
</dbReference>
<name>A0A6A5U5K5_9PLEO</name>
<dbReference type="InterPro" id="IPR012677">
    <property type="entry name" value="Nucleotide-bd_a/b_plait_sf"/>
</dbReference>
<dbReference type="EMBL" id="ML976985">
    <property type="protein sequence ID" value="KAF1959239.1"/>
    <property type="molecule type" value="Genomic_DNA"/>
</dbReference>
<dbReference type="PROSITE" id="PS50102">
    <property type="entry name" value="RRM"/>
    <property type="match status" value="3"/>
</dbReference>
<protein>
    <recommendedName>
        <fullName evidence="8">Splicing factor U2AF subunit</fullName>
    </recommendedName>
    <alternativeName>
        <fullName evidence="8">U2 snRNP auxiliary factor large subunit</fullName>
    </alternativeName>
</protein>
<dbReference type="GO" id="GO:0006397">
    <property type="term" value="P:mRNA processing"/>
    <property type="evidence" value="ECO:0007669"/>
    <property type="project" value="UniProtKB-KW"/>
</dbReference>
<dbReference type="InterPro" id="IPR003954">
    <property type="entry name" value="RRM_euk-type"/>
</dbReference>
<dbReference type="Proteomes" id="UP000800035">
    <property type="component" value="Unassembled WGS sequence"/>
</dbReference>
<dbReference type="InterPro" id="IPR035979">
    <property type="entry name" value="RBD_domain_sf"/>
</dbReference>
<dbReference type="Gene3D" id="3.30.70.330">
    <property type="match status" value="3"/>
</dbReference>
<accession>A0A6A5U5K5</accession>
<sequence>MNGDGYSRDGGRSSGNRGYSSRHDRSDRDRGDRGDRDRGDRNDRSHRRRSRSPRHNSRRDYEVDTYSSSRDYREREREDAYGARRERRDDRSWGDSYSRRDRPRQDRDDRAPRRDRNDRDFDDRRGGGGGGGRRDGMGGFANRDRKKSNSPPPKKREATPDLTPFTNVLNRPRRMTQWDIKPAGYDNITAEQAKLSGMFPLPGAPRAAPMDPSKLAAFVSPTTGTANASELQPLNAKQAKRVFVYNIPSDATNEELIEFFNLQLNGLNVVSGRDPCTSAQIASNREYALVEFKTAEDATMVFAMDGIAMRESAGGPDKEGLSIRRPKDYITPSSDDSVQSGGGVLSQVKDSPNKLSIANIPPYVEEEQVRELVGTFGQLKAFVLVKDTSTDQHRGVAFCEYEDSSIIDDVIEGLNTIPLGDGHLKVTRATIGMKQQVGFDGGVSAISMLAGSTAADNHESSRVVCLLNMVTNDELLNDEEYDEIKEDIEEECGKYGPIIECKIPRPAGARSTAGVGKIYIKYEDVESAQKAIKALAGRQFSRRTVVVTEFSEESFDVEAW</sequence>
<evidence type="ECO:0000256" key="7">
    <source>
        <dbReference type="PROSITE-ProRule" id="PRU00176"/>
    </source>
</evidence>
<evidence type="ECO:0000256" key="9">
    <source>
        <dbReference type="SAM" id="MobiDB-lite"/>
    </source>
</evidence>
<proteinExistence type="inferred from homology"/>
<keyword evidence="3" id="KW-0677">Repeat</keyword>
<dbReference type="CDD" id="cd12231">
    <property type="entry name" value="RRM2_U2AF65"/>
    <property type="match status" value="1"/>
</dbReference>
<feature type="region of interest" description="Disordered" evidence="9">
    <location>
        <begin position="1"/>
        <end position="175"/>
    </location>
</feature>
<keyword evidence="5 8" id="KW-0508">mRNA splicing</keyword>
<dbReference type="GO" id="GO:0005634">
    <property type="term" value="C:nucleus"/>
    <property type="evidence" value="ECO:0007669"/>
    <property type="project" value="UniProtKB-SubCell"/>
</dbReference>
<dbReference type="SMART" id="SM00360">
    <property type="entry name" value="RRM"/>
    <property type="match status" value="3"/>
</dbReference>
<dbReference type="OrthoDB" id="10266058at2759"/>
<feature type="compositionally biased region" description="Basic and acidic residues" evidence="9">
    <location>
        <begin position="70"/>
        <end position="136"/>
    </location>
</feature>
<dbReference type="Pfam" id="PF00076">
    <property type="entry name" value="RRM_1"/>
    <property type="match status" value="3"/>
</dbReference>
<reference evidence="11" key="1">
    <citation type="journal article" date="2020" name="Stud. Mycol.">
        <title>101 Dothideomycetes genomes: a test case for predicting lifestyles and emergence of pathogens.</title>
        <authorList>
            <person name="Haridas S."/>
            <person name="Albert R."/>
            <person name="Binder M."/>
            <person name="Bloem J."/>
            <person name="Labutti K."/>
            <person name="Salamov A."/>
            <person name="Andreopoulos B."/>
            <person name="Baker S."/>
            <person name="Barry K."/>
            <person name="Bills G."/>
            <person name="Bluhm B."/>
            <person name="Cannon C."/>
            <person name="Castanera R."/>
            <person name="Culley D."/>
            <person name="Daum C."/>
            <person name="Ezra D."/>
            <person name="Gonzalez J."/>
            <person name="Henrissat B."/>
            <person name="Kuo A."/>
            <person name="Liang C."/>
            <person name="Lipzen A."/>
            <person name="Lutzoni F."/>
            <person name="Magnuson J."/>
            <person name="Mondo S."/>
            <person name="Nolan M."/>
            <person name="Ohm R."/>
            <person name="Pangilinan J."/>
            <person name="Park H.-J."/>
            <person name="Ramirez L."/>
            <person name="Alfaro M."/>
            <person name="Sun H."/>
            <person name="Tritt A."/>
            <person name="Yoshinaga Y."/>
            <person name="Zwiers L.-H."/>
            <person name="Turgeon B."/>
            <person name="Goodwin S."/>
            <person name="Spatafora J."/>
            <person name="Crous P."/>
            <person name="Grigoriev I."/>
        </authorList>
    </citation>
    <scope>NUCLEOTIDE SEQUENCE</scope>
    <source>
        <strain evidence="11">CBS 675.92</strain>
    </source>
</reference>
<feature type="region of interest" description="Disordered" evidence="9">
    <location>
        <begin position="328"/>
        <end position="349"/>
    </location>
</feature>
<evidence type="ECO:0000259" key="10">
    <source>
        <dbReference type="PROSITE" id="PS50102"/>
    </source>
</evidence>
<evidence type="ECO:0000256" key="1">
    <source>
        <dbReference type="ARBA" id="ARBA00004123"/>
    </source>
</evidence>
<comment type="subcellular location">
    <subcellularLocation>
        <location evidence="1 8">Nucleus</location>
    </subcellularLocation>
</comment>
<evidence type="ECO:0000313" key="12">
    <source>
        <dbReference type="Proteomes" id="UP000800035"/>
    </source>
</evidence>
<evidence type="ECO:0000256" key="8">
    <source>
        <dbReference type="RuleBase" id="RU364135"/>
    </source>
</evidence>
<comment type="similarity">
    <text evidence="8">Belongs to the splicing factor SR family.</text>
</comment>
<feature type="domain" description="RRM" evidence="10">
    <location>
        <begin position="240"/>
        <end position="328"/>
    </location>
</feature>
<feature type="compositionally biased region" description="Basic and acidic residues" evidence="9">
    <location>
        <begin position="1"/>
        <end position="11"/>
    </location>
</feature>
<gene>
    <name evidence="11" type="ORF">CC80DRAFT_523951</name>
</gene>
<evidence type="ECO:0000313" key="11">
    <source>
        <dbReference type="EMBL" id="KAF1959239.1"/>
    </source>
</evidence>
<keyword evidence="6 8" id="KW-0539">Nucleus</keyword>
<dbReference type="InterPro" id="IPR000504">
    <property type="entry name" value="RRM_dom"/>
</dbReference>
<evidence type="ECO:0000256" key="3">
    <source>
        <dbReference type="ARBA" id="ARBA00022737"/>
    </source>
</evidence>
<comment type="function">
    <text evidence="8">Necessary for the splicing of pre-mRNA.</text>
</comment>
<evidence type="ECO:0000256" key="6">
    <source>
        <dbReference type="ARBA" id="ARBA00023242"/>
    </source>
</evidence>
<dbReference type="InterPro" id="IPR006529">
    <property type="entry name" value="U2AF_lg"/>
</dbReference>
<dbReference type="AlphaFoldDB" id="A0A6A5U5K5"/>
<dbReference type="SMART" id="SM00361">
    <property type="entry name" value="RRM_1"/>
    <property type="match status" value="1"/>
</dbReference>
<dbReference type="PANTHER" id="PTHR23139">
    <property type="entry name" value="RNA-BINDING PROTEIN"/>
    <property type="match status" value="1"/>
</dbReference>
<dbReference type="SUPFAM" id="SSF54928">
    <property type="entry name" value="RNA-binding domain, RBD"/>
    <property type="match status" value="2"/>
</dbReference>
<organism evidence="11 12">
    <name type="scientific">Byssothecium circinans</name>
    <dbReference type="NCBI Taxonomy" id="147558"/>
    <lineage>
        <taxon>Eukaryota</taxon>
        <taxon>Fungi</taxon>
        <taxon>Dikarya</taxon>
        <taxon>Ascomycota</taxon>
        <taxon>Pezizomycotina</taxon>
        <taxon>Dothideomycetes</taxon>
        <taxon>Pleosporomycetidae</taxon>
        <taxon>Pleosporales</taxon>
        <taxon>Massarineae</taxon>
        <taxon>Massarinaceae</taxon>
        <taxon>Byssothecium</taxon>
    </lineage>
</organism>
<evidence type="ECO:0000256" key="2">
    <source>
        <dbReference type="ARBA" id="ARBA00022664"/>
    </source>
</evidence>
<feature type="compositionally biased region" description="Basic residues" evidence="9">
    <location>
        <begin position="44"/>
        <end position="57"/>
    </location>
</feature>
<dbReference type="CDD" id="cd12232">
    <property type="entry name" value="RRM3_U2AF65"/>
    <property type="match status" value="1"/>
</dbReference>
<dbReference type="FunFam" id="3.30.70.330:FF:000097">
    <property type="entry name" value="U2 snRNP auxiliary factor large subunit"/>
    <property type="match status" value="1"/>
</dbReference>
<dbReference type="NCBIfam" id="TIGR01642">
    <property type="entry name" value="U2AF_lg"/>
    <property type="match status" value="1"/>
</dbReference>